<evidence type="ECO:0000313" key="3">
    <source>
        <dbReference type="EMBL" id="GLW94809.1"/>
    </source>
</evidence>
<name>A0A9W6QUH1_9PSEU</name>
<dbReference type="InterPro" id="IPR042171">
    <property type="entry name" value="Acyl-CoA_hotdog"/>
</dbReference>
<reference evidence="3" key="1">
    <citation type="submission" date="2023-02" db="EMBL/GenBank/DDBJ databases">
        <title>Actinokineospora globicatena NBRC 15670.</title>
        <authorList>
            <person name="Ichikawa N."/>
            <person name="Sato H."/>
            <person name="Tonouchi N."/>
        </authorList>
    </citation>
    <scope>NUCLEOTIDE SEQUENCE</scope>
    <source>
        <strain evidence="3">NBRC 15670</strain>
    </source>
</reference>
<accession>A0A9W6QUH1</accession>
<evidence type="ECO:0000313" key="4">
    <source>
        <dbReference type="Proteomes" id="UP001165042"/>
    </source>
</evidence>
<dbReference type="Pfam" id="PF13622">
    <property type="entry name" value="4HBT_3"/>
    <property type="match status" value="1"/>
</dbReference>
<organism evidence="3 4">
    <name type="scientific">Actinokineospora globicatena</name>
    <dbReference type="NCBI Taxonomy" id="103729"/>
    <lineage>
        <taxon>Bacteria</taxon>
        <taxon>Bacillati</taxon>
        <taxon>Actinomycetota</taxon>
        <taxon>Actinomycetes</taxon>
        <taxon>Pseudonocardiales</taxon>
        <taxon>Pseudonocardiaceae</taxon>
        <taxon>Actinokineospora</taxon>
    </lineage>
</organism>
<dbReference type="EMBL" id="BSSD01000010">
    <property type="protein sequence ID" value="GLW94809.1"/>
    <property type="molecule type" value="Genomic_DNA"/>
</dbReference>
<dbReference type="InterPro" id="IPR029069">
    <property type="entry name" value="HotDog_dom_sf"/>
</dbReference>
<dbReference type="AlphaFoldDB" id="A0A9W6QUH1"/>
<dbReference type="InterPro" id="IPR049449">
    <property type="entry name" value="TesB_ACOT8-like_N"/>
</dbReference>
<comment type="caution">
    <text evidence="3">The sequence shown here is derived from an EMBL/GenBank/DDBJ whole genome shotgun (WGS) entry which is preliminary data.</text>
</comment>
<evidence type="ECO:0000259" key="1">
    <source>
        <dbReference type="Pfam" id="PF13622"/>
    </source>
</evidence>
<evidence type="ECO:0000259" key="2">
    <source>
        <dbReference type="Pfam" id="PF20789"/>
    </source>
</evidence>
<evidence type="ECO:0008006" key="5">
    <source>
        <dbReference type="Google" id="ProtNLM"/>
    </source>
</evidence>
<dbReference type="SUPFAM" id="SSF54637">
    <property type="entry name" value="Thioesterase/thiol ester dehydrase-isomerase"/>
    <property type="match status" value="2"/>
</dbReference>
<dbReference type="Pfam" id="PF20789">
    <property type="entry name" value="4HBT_3C"/>
    <property type="match status" value="1"/>
</dbReference>
<gene>
    <name evidence="3" type="ORF">Aglo03_56250</name>
</gene>
<feature type="domain" description="Acyl-CoA thioesterase-like C-terminal" evidence="2">
    <location>
        <begin position="126"/>
        <end position="254"/>
    </location>
</feature>
<dbReference type="Gene3D" id="2.40.160.210">
    <property type="entry name" value="Acyl-CoA thioesterase, double hotdog domain"/>
    <property type="match status" value="1"/>
</dbReference>
<sequence length="260" mass="27400">MRKTTDHGVCRMTVLADVERVDESWRSWTGAHGGLLAGIALEHAGRLVPGLPARAVHVSFLSAVRSDEVRVSADLVKSGRSSSTVTARLEAGDKLALLATATFGGGDTGPDSPALALPPVPDVNDLAPFTLPPGLVPFAQHIEFRPVGSVPLSGGDSPVLTSWVRLVAPPARPESAATVLLDVLAPALYATRTTPVPIPTVELAVHFTEAAHTFPAADWAFARIHTEHATAGWCVDASELWTRDGTLIATARQTRRILAV</sequence>
<dbReference type="Proteomes" id="UP001165042">
    <property type="component" value="Unassembled WGS sequence"/>
</dbReference>
<keyword evidence="4" id="KW-1185">Reference proteome</keyword>
<protein>
    <recommendedName>
        <fullName evidence="5">Acyl-CoA thioesterase</fullName>
    </recommendedName>
</protein>
<feature type="domain" description="Acyl-CoA thioesterase-like N-terminal HotDog" evidence="1">
    <location>
        <begin position="23"/>
        <end position="104"/>
    </location>
</feature>
<proteinExistence type="predicted"/>
<dbReference type="InterPro" id="IPR049450">
    <property type="entry name" value="ACOT8-like_C"/>
</dbReference>